<proteinExistence type="predicted"/>
<comment type="subcellular location">
    <subcellularLocation>
        <location evidence="1">Nucleus</location>
    </subcellularLocation>
</comment>
<organism evidence="4 5">
    <name type="scientific">Rhipicephalus sanguineus</name>
    <name type="common">Brown dog tick</name>
    <name type="synonym">Ixodes sanguineus</name>
    <dbReference type="NCBI Taxonomy" id="34632"/>
    <lineage>
        <taxon>Eukaryota</taxon>
        <taxon>Metazoa</taxon>
        <taxon>Ecdysozoa</taxon>
        <taxon>Arthropoda</taxon>
        <taxon>Chelicerata</taxon>
        <taxon>Arachnida</taxon>
        <taxon>Acari</taxon>
        <taxon>Parasitiformes</taxon>
        <taxon>Ixodida</taxon>
        <taxon>Ixodoidea</taxon>
        <taxon>Ixodidae</taxon>
        <taxon>Rhipicephalinae</taxon>
        <taxon>Rhipicephalus</taxon>
        <taxon>Rhipicephalus</taxon>
    </lineage>
</organism>
<evidence type="ECO:0000313" key="5">
    <source>
        <dbReference type="Proteomes" id="UP000821837"/>
    </source>
</evidence>
<feature type="domain" description="HTH psq-type" evidence="3">
    <location>
        <begin position="127"/>
        <end position="154"/>
    </location>
</feature>
<evidence type="ECO:0000256" key="2">
    <source>
        <dbReference type="SAM" id="MobiDB-lite"/>
    </source>
</evidence>
<dbReference type="EMBL" id="JABSTV010001246">
    <property type="protein sequence ID" value="KAH7976987.1"/>
    <property type="molecule type" value="Genomic_DNA"/>
</dbReference>
<dbReference type="GO" id="GO:0005634">
    <property type="term" value="C:nucleus"/>
    <property type="evidence" value="ECO:0007669"/>
    <property type="project" value="UniProtKB-SubCell"/>
</dbReference>
<keyword evidence="5" id="KW-1185">Reference proteome</keyword>
<dbReference type="AlphaFoldDB" id="A0A9D4QFK7"/>
<gene>
    <name evidence="4" type="ORF">HPB52_022797</name>
</gene>
<dbReference type="InterPro" id="IPR009057">
    <property type="entry name" value="Homeodomain-like_sf"/>
</dbReference>
<dbReference type="Proteomes" id="UP000821837">
    <property type="component" value="Chromosome 10"/>
</dbReference>
<dbReference type="InterPro" id="IPR007889">
    <property type="entry name" value="HTH_Psq"/>
</dbReference>
<evidence type="ECO:0000259" key="3">
    <source>
        <dbReference type="Pfam" id="PF04218"/>
    </source>
</evidence>
<name>A0A9D4QFK7_RHISA</name>
<reference evidence="4" key="1">
    <citation type="journal article" date="2020" name="Cell">
        <title>Large-Scale Comparative Analyses of Tick Genomes Elucidate Their Genetic Diversity and Vector Capacities.</title>
        <authorList>
            <consortium name="Tick Genome and Microbiome Consortium (TIGMIC)"/>
            <person name="Jia N."/>
            <person name="Wang J."/>
            <person name="Shi W."/>
            <person name="Du L."/>
            <person name="Sun Y."/>
            <person name="Zhan W."/>
            <person name="Jiang J.F."/>
            <person name="Wang Q."/>
            <person name="Zhang B."/>
            <person name="Ji P."/>
            <person name="Bell-Sakyi L."/>
            <person name="Cui X.M."/>
            <person name="Yuan T.T."/>
            <person name="Jiang B.G."/>
            <person name="Yang W.F."/>
            <person name="Lam T.T."/>
            <person name="Chang Q.C."/>
            <person name="Ding S.J."/>
            <person name="Wang X.J."/>
            <person name="Zhu J.G."/>
            <person name="Ruan X.D."/>
            <person name="Zhao L."/>
            <person name="Wei J.T."/>
            <person name="Ye R.Z."/>
            <person name="Que T.C."/>
            <person name="Du C.H."/>
            <person name="Zhou Y.H."/>
            <person name="Cheng J.X."/>
            <person name="Dai P.F."/>
            <person name="Guo W.B."/>
            <person name="Han X.H."/>
            <person name="Huang E.J."/>
            <person name="Li L.F."/>
            <person name="Wei W."/>
            <person name="Gao Y.C."/>
            <person name="Liu J.Z."/>
            <person name="Shao H.Z."/>
            <person name="Wang X."/>
            <person name="Wang C.C."/>
            <person name="Yang T.C."/>
            <person name="Huo Q.B."/>
            <person name="Li W."/>
            <person name="Chen H.Y."/>
            <person name="Chen S.E."/>
            <person name="Zhou L.G."/>
            <person name="Ni X.B."/>
            <person name="Tian J.H."/>
            <person name="Sheng Y."/>
            <person name="Liu T."/>
            <person name="Pan Y.S."/>
            <person name="Xia L.Y."/>
            <person name="Li J."/>
            <person name="Zhao F."/>
            <person name="Cao W.C."/>
        </authorList>
    </citation>
    <scope>NUCLEOTIDE SEQUENCE</scope>
    <source>
        <strain evidence="4">Rsan-2018</strain>
    </source>
</reference>
<dbReference type="Pfam" id="PF04218">
    <property type="entry name" value="CENP-B_N"/>
    <property type="match status" value="1"/>
</dbReference>
<comment type="caution">
    <text evidence="4">The sequence shown here is derived from an EMBL/GenBank/DDBJ whole genome shotgun (WGS) entry which is preliminary data.</text>
</comment>
<reference evidence="4" key="2">
    <citation type="submission" date="2021-09" db="EMBL/GenBank/DDBJ databases">
        <authorList>
            <person name="Jia N."/>
            <person name="Wang J."/>
            <person name="Shi W."/>
            <person name="Du L."/>
            <person name="Sun Y."/>
            <person name="Zhan W."/>
            <person name="Jiang J."/>
            <person name="Wang Q."/>
            <person name="Zhang B."/>
            <person name="Ji P."/>
            <person name="Sakyi L.B."/>
            <person name="Cui X."/>
            <person name="Yuan T."/>
            <person name="Jiang B."/>
            <person name="Yang W."/>
            <person name="Lam T.T.-Y."/>
            <person name="Chang Q."/>
            <person name="Ding S."/>
            <person name="Wang X."/>
            <person name="Zhu J."/>
            <person name="Ruan X."/>
            <person name="Zhao L."/>
            <person name="Wei J."/>
            <person name="Que T."/>
            <person name="Du C."/>
            <person name="Cheng J."/>
            <person name="Dai P."/>
            <person name="Han X."/>
            <person name="Huang E."/>
            <person name="Gao Y."/>
            <person name="Liu J."/>
            <person name="Shao H."/>
            <person name="Ye R."/>
            <person name="Li L."/>
            <person name="Wei W."/>
            <person name="Wang X."/>
            <person name="Wang C."/>
            <person name="Huo Q."/>
            <person name="Li W."/>
            <person name="Guo W."/>
            <person name="Chen H."/>
            <person name="Chen S."/>
            <person name="Zhou L."/>
            <person name="Zhou L."/>
            <person name="Ni X."/>
            <person name="Tian J."/>
            <person name="Zhou Y."/>
            <person name="Sheng Y."/>
            <person name="Liu T."/>
            <person name="Pan Y."/>
            <person name="Xia L."/>
            <person name="Li J."/>
            <person name="Zhao F."/>
            <person name="Cao W."/>
        </authorList>
    </citation>
    <scope>NUCLEOTIDE SEQUENCE</scope>
    <source>
        <strain evidence="4">Rsan-2018</strain>
        <tissue evidence="4">Larvae</tissue>
    </source>
</reference>
<sequence length="177" mass="19363">MHCGDATNVTKTCFGAPPRRGATVASNVVSVGAGAVAGCLEWRLSDRLRPREGQHEAVFVRRSEGYSPEEAMRKPWERNLHRADKALDDTSADAVPTILPNLASYLTKKAPRERPTRKRKQSGSVQGEKETEVAKKFNIPKSTLLRILKNKDTIEGAVKNGTFSSSGCGCGRRLTKN</sequence>
<feature type="compositionally biased region" description="Basic residues" evidence="2">
    <location>
        <begin position="109"/>
        <end position="121"/>
    </location>
</feature>
<dbReference type="Gene3D" id="1.10.10.60">
    <property type="entry name" value="Homeodomain-like"/>
    <property type="match status" value="1"/>
</dbReference>
<dbReference type="SUPFAM" id="SSF46689">
    <property type="entry name" value="Homeodomain-like"/>
    <property type="match status" value="1"/>
</dbReference>
<feature type="region of interest" description="Disordered" evidence="2">
    <location>
        <begin position="107"/>
        <end position="135"/>
    </location>
</feature>
<evidence type="ECO:0000313" key="4">
    <source>
        <dbReference type="EMBL" id="KAH7976987.1"/>
    </source>
</evidence>
<dbReference type="GO" id="GO:0003677">
    <property type="term" value="F:DNA binding"/>
    <property type="evidence" value="ECO:0007669"/>
    <property type="project" value="InterPro"/>
</dbReference>
<protein>
    <recommendedName>
        <fullName evidence="3">HTH psq-type domain-containing protein</fullName>
    </recommendedName>
</protein>
<accession>A0A9D4QFK7</accession>
<evidence type="ECO:0000256" key="1">
    <source>
        <dbReference type="ARBA" id="ARBA00004123"/>
    </source>
</evidence>